<organism evidence="2">
    <name type="scientific">Macaca fascicularis</name>
    <name type="common">Crab-eating macaque</name>
    <name type="synonym">Cynomolgus monkey</name>
    <dbReference type="NCBI Taxonomy" id="9541"/>
    <lineage>
        <taxon>Eukaryota</taxon>
        <taxon>Metazoa</taxon>
        <taxon>Chordata</taxon>
        <taxon>Craniata</taxon>
        <taxon>Vertebrata</taxon>
        <taxon>Euteleostomi</taxon>
        <taxon>Mammalia</taxon>
        <taxon>Eutheria</taxon>
        <taxon>Euarchontoglires</taxon>
        <taxon>Primates</taxon>
        <taxon>Haplorrhini</taxon>
        <taxon>Catarrhini</taxon>
        <taxon>Cercopithecidae</taxon>
        <taxon>Cercopithecinae</taxon>
        <taxon>Macaca</taxon>
    </lineage>
</organism>
<sequence>MFGKYNLQEVVKSPKDPSKSNPKQGNGKEAKSESVDKSDQKNPAEGKNNQQVIPENNEELGQTKPMSDPQLVMRAEPNLNLQVKSQKDPNQMEMTSPRKSFGVGGGFLNWGSTRCCWGST</sequence>
<dbReference type="EMBL" id="AB173214">
    <property type="protein sequence ID" value="BAE90276.1"/>
    <property type="molecule type" value="mRNA"/>
</dbReference>
<feature type="compositionally biased region" description="Basic and acidic residues" evidence="1">
    <location>
        <begin position="26"/>
        <end position="44"/>
    </location>
</feature>
<protein>
    <submittedName>
        <fullName evidence="2">Macaca fascicularis brain cDNA clone: QflA-21546, similar to human hypothetical protein FLJ20274 (FLJ20274), mRNA, RefSeq: NM_017736.2</fullName>
    </submittedName>
</protein>
<evidence type="ECO:0000256" key="1">
    <source>
        <dbReference type="SAM" id="MobiDB-lite"/>
    </source>
</evidence>
<feature type="region of interest" description="Disordered" evidence="1">
    <location>
        <begin position="1"/>
        <end position="104"/>
    </location>
</feature>
<feature type="compositionally biased region" description="Polar residues" evidence="1">
    <location>
        <begin position="79"/>
        <end position="98"/>
    </location>
</feature>
<dbReference type="AlphaFoldDB" id="I7G6Y3"/>
<proteinExistence type="evidence at transcript level"/>
<accession>I7G6Y3</accession>
<evidence type="ECO:0000313" key="2">
    <source>
        <dbReference type="EMBL" id="BAE90276.1"/>
    </source>
</evidence>
<reference evidence="2" key="1">
    <citation type="journal article" date="2007" name="PLoS Biol.">
        <title>Rate of evolution in brain-expressed genes in humans and other primates.</title>
        <authorList>
            <person name="Wang H.-Y."/>
            <person name="Chien H.-C."/>
            <person name="Osada N."/>
            <person name="Hashimoto K."/>
            <person name="Sugano S."/>
            <person name="Gojobori T."/>
            <person name="Chou C.-K."/>
            <person name="Tsai S.-F."/>
            <person name="Wu C.-I."/>
            <person name="Shen C.-K.J."/>
        </authorList>
    </citation>
    <scope>NUCLEOTIDE SEQUENCE</scope>
</reference>
<name>I7G6Y3_MACFA</name>